<proteinExistence type="predicted"/>
<accession>A0A2P2KG18</accession>
<evidence type="ECO:0000313" key="1">
    <source>
        <dbReference type="EMBL" id="MBX04672.1"/>
    </source>
</evidence>
<name>A0A2P2KG18_RHIMU</name>
<dbReference type="AlphaFoldDB" id="A0A2P2KG18"/>
<reference evidence="1" key="1">
    <citation type="submission" date="2018-02" db="EMBL/GenBank/DDBJ databases">
        <title>Rhizophora mucronata_Transcriptome.</title>
        <authorList>
            <person name="Meera S.P."/>
            <person name="Sreeshan A."/>
            <person name="Augustine A."/>
        </authorList>
    </citation>
    <scope>NUCLEOTIDE SEQUENCE</scope>
    <source>
        <tissue evidence="1">Leaf</tissue>
    </source>
</reference>
<organism evidence="1">
    <name type="scientific">Rhizophora mucronata</name>
    <name type="common">Asiatic mangrove</name>
    <dbReference type="NCBI Taxonomy" id="61149"/>
    <lineage>
        <taxon>Eukaryota</taxon>
        <taxon>Viridiplantae</taxon>
        <taxon>Streptophyta</taxon>
        <taxon>Embryophyta</taxon>
        <taxon>Tracheophyta</taxon>
        <taxon>Spermatophyta</taxon>
        <taxon>Magnoliopsida</taxon>
        <taxon>eudicotyledons</taxon>
        <taxon>Gunneridae</taxon>
        <taxon>Pentapetalae</taxon>
        <taxon>rosids</taxon>
        <taxon>fabids</taxon>
        <taxon>Malpighiales</taxon>
        <taxon>Rhizophoraceae</taxon>
        <taxon>Rhizophora</taxon>
    </lineage>
</organism>
<protein>
    <submittedName>
        <fullName evidence="1">Uncharacterized protein</fullName>
    </submittedName>
</protein>
<sequence>MMFELPLPSFHQTPKLQLLKSKLQLGQIPAAHAHT</sequence>
<dbReference type="EMBL" id="GGEC01024188">
    <property type="protein sequence ID" value="MBX04672.1"/>
    <property type="molecule type" value="Transcribed_RNA"/>
</dbReference>